<feature type="transmembrane region" description="Helical" evidence="1">
    <location>
        <begin position="20"/>
        <end position="40"/>
    </location>
</feature>
<dbReference type="AlphaFoldDB" id="A0A379G3G3"/>
<name>A0A379G3G3_9GAMM</name>
<protein>
    <submittedName>
        <fullName evidence="2">Uncharacterized protein</fullName>
    </submittedName>
</protein>
<organism evidence="2 3">
    <name type="scientific">Providencia rustigianii</name>
    <dbReference type="NCBI Taxonomy" id="158850"/>
    <lineage>
        <taxon>Bacteria</taxon>
        <taxon>Pseudomonadati</taxon>
        <taxon>Pseudomonadota</taxon>
        <taxon>Gammaproteobacteria</taxon>
        <taxon>Enterobacterales</taxon>
        <taxon>Morganellaceae</taxon>
        <taxon>Providencia</taxon>
    </lineage>
</organism>
<accession>A0A379G3G3</accession>
<evidence type="ECO:0000256" key="1">
    <source>
        <dbReference type="SAM" id="Phobius"/>
    </source>
</evidence>
<keyword evidence="1" id="KW-1133">Transmembrane helix</keyword>
<dbReference type="EMBL" id="UGUA01000002">
    <property type="protein sequence ID" value="SUC35392.1"/>
    <property type="molecule type" value="Genomic_DNA"/>
</dbReference>
<dbReference type="RefSeq" id="WP_006813217.1">
    <property type="nucleotide sequence ID" value="NZ_JAOXBN010000041.1"/>
</dbReference>
<sequence length="43" mass="4888">MAMFNPMDILAHGMMGTISMVVTPVEYFIYSGVFAELFLFSMF</sequence>
<keyword evidence="1" id="KW-0812">Transmembrane</keyword>
<evidence type="ECO:0000313" key="2">
    <source>
        <dbReference type="EMBL" id="SUC35392.1"/>
    </source>
</evidence>
<gene>
    <name evidence="2" type="ORF">NCTC12026_01787</name>
</gene>
<evidence type="ECO:0000313" key="3">
    <source>
        <dbReference type="Proteomes" id="UP000255129"/>
    </source>
</evidence>
<keyword evidence="1" id="KW-0472">Membrane</keyword>
<dbReference type="Proteomes" id="UP000255129">
    <property type="component" value="Unassembled WGS sequence"/>
</dbReference>
<proteinExistence type="predicted"/>
<reference evidence="2 3" key="1">
    <citation type="submission" date="2018-06" db="EMBL/GenBank/DDBJ databases">
        <authorList>
            <consortium name="Pathogen Informatics"/>
            <person name="Doyle S."/>
        </authorList>
    </citation>
    <scope>NUCLEOTIDE SEQUENCE [LARGE SCALE GENOMIC DNA]</scope>
    <source>
        <strain evidence="2 3">NCTC12026</strain>
    </source>
</reference>